<dbReference type="Proteomes" id="UP000325122">
    <property type="component" value="Unassembled WGS sequence"/>
</dbReference>
<dbReference type="GO" id="GO:0015095">
    <property type="term" value="F:magnesium ion transmembrane transporter activity"/>
    <property type="evidence" value="ECO:0007669"/>
    <property type="project" value="UniProtKB-UniRule"/>
</dbReference>
<evidence type="ECO:0000256" key="8">
    <source>
        <dbReference type="PROSITE-ProRule" id="PRU00703"/>
    </source>
</evidence>
<dbReference type="Pfam" id="PF01769">
    <property type="entry name" value="MgtE"/>
    <property type="match status" value="1"/>
</dbReference>
<dbReference type="PROSITE" id="PS51371">
    <property type="entry name" value="CBS"/>
    <property type="match status" value="2"/>
</dbReference>
<evidence type="ECO:0000256" key="4">
    <source>
        <dbReference type="ARBA" id="ARBA00022692"/>
    </source>
</evidence>
<dbReference type="Gene3D" id="1.25.60.10">
    <property type="entry name" value="MgtE N-terminal domain-like"/>
    <property type="match status" value="1"/>
</dbReference>
<dbReference type="SMART" id="SM00924">
    <property type="entry name" value="MgtE_N"/>
    <property type="match status" value="1"/>
</dbReference>
<evidence type="ECO:0000256" key="5">
    <source>
        <dbReference type="ARBA" id="ARBA00022842"/>
    </source>
</evidence>
<sequence length="445" mass="48398">MSLVEEMIEDGLDLSDNAALAAFISGAHPVDAAALLDSLEPEQARDLLLAEPLGHQTEIFGYLRGETQEALAHVIERARLVEIVSEMNADDRADLYNRLTEEQRDALMPGLARAEREDIRRLAAHEEGTAGAIMTSDYAVLAPDLTAREAIESLRREAPDKETIYRAYVLDAERKLLGSVRLQALILAAPETRVDALMERGALSVRMEESQEEVARKIARYDVLAIPVINESGELVGIVTHDDAMDVAQAEATEDFHKFAAHGAMVESVRDAPIRTLYQKRIYWLVMLVFANIFSGAGIAYFEDTIAAYVALVFFLPLLIDSGGNAGSQAATLMVRALATGEVVIRDWSRMLGRELLVAILLGLTMALAVTPLGYLRGDHLIAIVVALTMVLVVITGSLIGMSLPFLLHRLKLDPATASAPLITSIADATGVIVYFSIATAILIR</sequence>
<dbReference type="Gene3D" id="3.10.580.10">
    <property type="entry name" value="CBS-domain"/>
    <property type="match status" value="1"/>
</dbReference>
<dbReference type="InterPro" id="IPR036739">
    <property type="entry name" value="SLC41_membr_dom_sf"/>
</dbReference>
<dbReference type="GO" id="GO:0005886">
    <property type="term" value="C:plasma membrane"/>
    <property type="evidence" value="ECO:0007669"/>
    <property type="project" value="UniProtKB-SubCell"/>
</dbReference>
<dbReference type="InterPro" id="IPR046342">
    <property type="entry name" value="CBS_dom_sf"/>
</dbReference>
<dbReference type="InterPro" id="IPR000644">
    <property type="entry name" value="CBS_dom"/>
</dbReference>
<evidence type="ECO:0000256" key="1">
    <source>
        <dbReference type="ARBA" id="ARBA00004141"/>
    </source>
</evidence>
<comment type="subunit">
    <text evidence="9">Homodimer.</text>
</comment>
<comment type="similarity">
    <text evidence="2 9">Belongs to the SLC41A transporter family.</text>
</comment>
<feature type="transmembrane region" description="Helical" evidence="9">
    <location>
        <begin position="381"/>
        <end position="408"/>
    </location>
</feature>
<feature type="domain" description="CBS" evidence="10">
    <location>
        <begin position="134"/>
        <end position="196"/>
    </location>
</feature>
<proteinExistence type="inferred from homology"/>
<evidence type="ECO:0000256" key="3">
    <source>
        <dbReference type="ARBA" id="ARBA00022448"/>
    </source>
</evidence>
<keyword evidence="8" id="KW-0129">CBS domain</keyword>
<keyword evidence="12" id="KW-1185">Reference proteome</keyword>
<name>A0A5M6ZJD3_9PROT</name>
<feature type="transmembrane region" description="Helical" evidence="9">
    <location>
        <begin position="356"/>
        <end position="375"/>
    </location>
</feature>
<evidence type="ECO:0000256" key="2">
    <source>
        <dbReference type="ARBA" id="ARBA00009749"/>
    </source>
</evidence>
<dbReference type="GO" id="GO:0046872">
    <property type="term" value="F:metal ion binding"/>
    <property type="evidence" value="ECO:0007669"/>
    <property type="project" value="UniProtKB-KW"/>
</dbReference>
<keyword evidence="6 9" id="KW-1133">Transmembrane helix</keyword>
<keyword evidence="5 9" id="KW-0460">Magnesium</keyword>
<dbReference type="SUPFAM" id="SSF161093">
    <property type="entry name" value="MgtE membrane domain-like"/>
    <property type="match status" value="1"/>
</dbReference>
<evidence type="ECO:0000256" key="6">
    <source>
        <dbReference type="ARBA" id="ARBA00022989"/>
    </source>
</evidence>
<feature type="transmembrane region" description="Helical" evidence="9">
    <location>
        <begin position="308"/>
        <end position="335"/>
    </location>
</feature>
<dbReference type="NCBIfam" id="TIGR00400">
    <property type="entry name" value="mgtE"/>
    <property type="match status" value="1"/>
</dbReference>
<dbReference type="InterPro" id="IPR006668">
    <property type="entry name" value="Mg_transptr_MgtE_intracell_dom"/>
</dbReference>
<keyword evidence="4 9" id="KW-0812">Transmembrane</keyword>
<keyword evidence="7 9" id="KW-0472">Membrane</keyword>
<dbReference type="Gene3D" id="1.10.357.20">
    <property type="entry name" value="SLC41 divalent cation transporters, integral membrane domain"/>
    <property type="match status" value="1"/>
</dbReference>
<comment type="caution">
    <text evidence="11">The sequence shown here is derived from an EMBL/GenBank/DDBJ whole genome shotgun (WGS) entry which is preliminary data.</text>
</comment>
<dbReference type="InterPro" id="IPR006669">
    <property type="entry name" value="MgtE_transporter"/>
</dbReference>
<organism evidence="11 12">
    <name type="scientific">Alkalicaulis satelles</name>
    <dbReference type="NCBI Taxonomy" id="2609175"/>
    <lineage>
        <taxon>Bacteria</taxon>
        <taxon>Pseudomonadati</taxon>
        <taxon>Pseudomonadota</taxon>
        <taxon>Alphaproteobacteria</taxon>
        <taxon>Maricaulales</taxon>
        <taxon>Maricaulaceae</taxon>
        <taxon>Alkalicaulis</taxon>
    </lineage>
</organism>
<keyword evidence="9" id="KW-1003">Cell membrane</keyword>
<dbReference type="Pfam" id="PF03448">
    <property type="entry name" value="MgtE_N"/>
    <property type="match status" value="1"/>
</dbReference>
<dbReference type="SUPFAM" id="SSF54631">
    <property type="entry name" value="CBS-domain pair"/>
    <property type="match status" value="1"/>
</dbReference>
<reference evidence="11 12" key="1">
    <citation type="submission" date="2019-09" db="EMBL/GenBank/DDBJ databases">
        <authorList>
            <person name="Kevbrin V."/>
            <person name="Grouzdev D.S."/>
        </authorList>
    </citation>
    <scope>NUCLEOTIDE SEQUENCE [LARGE SCALE GENOMIC DNA]</scope>
    <source>
        <strain evidence="11 12">G-192</strain>
    </source>
</reference>
<evidence type="ECO:0000313" key="11">
    <source>
        <dbReference type="EMBL" id="KAA5802341.1"/>
    </source>
</evidence>
<evidence type="ECO:0000313" key="12">
    <source>
        <dbReference type="Proteomes" id="UP000325122"/>
    </source>
</evidence>
<dbReference type="PANTHER" id="PTHR41394">
    <property type="entry name" value="MAGNESIUM TRANSPORTER MGTE"/>
    <property type="match status" value="1"/>
</dbReference>
<accession>A0A5M6ZJD3</accession>
<feature type="transmembrane region" description="Helical" evidence="9">
    <location>
        <begin position="282"/>
        <end position="302"/>
    </location>
</feature>
<protein>
    <recommendedName>
        <fullName evidence="9">Magnesium transporter MgtE</fullName>
    </recommendedName>
</protein>
<dbReference type="InterPro" id="IPR038076">
    <property type="entry name" value="MgtE_N_sf"/>
</dbReference>
<dbReference type="InterPro" id="IPR006667">
    <property type="entry name" value="SLC41_membr_dom"/>
</dbReference>
<keyword evidence="9" id="KW-0479">Metal-binding</keyword>
<dbReference type="PANTHER" id="PTHR41394:SF8">
    <property type="entry name" value="MAGNESIUM TRANSPORTER MGTE"/>
    <property type="match status" value="1"/>
</dbReference>
<dbReference type="SUPFAM" id="SSF158791">
    <property type="entry name" value="MgtE N-terminal domain-like"/>
    <property type="match status" value="1"/>
</dbReference>
<feature type="domain" description="CBS" evidence="10">
    <location>
        <begin position="198"/>
        <end position="254"/>
    </location>
</feature>
<dbReference type="CDD" id="cd04606">
    <property type="entry name" value="CBS_pair_Mg_transporter"/>
    <property type="match status" value="1"/>
</dbReference>
<evidence type="ECO:0000259" key="10">
    <source>
        <dbReference type="PROSITE" id="PS51371"/>
    </source>
</evidence>
<comment type="subcellular location">
    <subcellularLocation>
        <location evidence="9">Cell membrane</location>
        <topology evidence="9">Multi-pass membrane protein</topology>
    </subcellularLocation>
    <subcellularLocation>
        <location evidence="1">Membrane</location>
        <topology evidence="1">Multi-pass membrane protein</topology>
    </subcellularLocation>
</comment>
<evidence type="ECO:0000256" key="9">
    <source>
        <dbReference type="RuleBase" id="RU362011"/>
    </source>
</evidence>
<keyword evidence="3 9" id="KW-0813">Transport</keyword>
<feature type="transmembrane region" description="Helical" evidence="9">
    <location>
        <begin position="420"/>
        <end position="444"/>
    </location>
</feature>
<dbReference type="AlphaFoldDB" id="A0A5M6ZJD3"/>
<dbReference type="EMBL" id="VWOJ01000003">
    <property type="protein sequence ID" value="KAA5802341.1"/>
    <property type="molecule type" value="Genomic_DNA"/>
</dbReference>
<comment type="function">
    <text evidence="9">Acts as a magnesium transporter.</text>
</comment>
<dbReference type="Pfam" id="PF00571">
    <property type="entry name" value="CBS"/>
    <property type="match status" value="2"/>
</dbReference>
<evidence type="ECO:0000256" key="7">
    <source>
        <dbReference type="ARBA" id="ARBA00023136"/>
    </source>
</evidence>
<gene>
    <name evidence="11" type="primary">mgtE</name>
    <name evidence="11" type="ORF">F1654_10980</name>
</gene>
<dbReference type="SMART" id="SM00116">
    <property type="entry name" value="CBS"/>
    <property type="match status" value="2"/>
</dbReference>